<gene>
    <name evidence="3" type="ORF">A3K90_00670</name>
</gene>
<dbReference type="Gene3D" id="3.40.720.10">
    <property type="entry name" value="Alkaline Phosphatase, subunit A"/>
    <property type="match status" value="2"/>
</dbReference>
<dbReference type="SUPFAM" id="SSF53649">
    <property type="entry name" value="Alkaline phosphatase-like"/>
    <property type="match status" value="1"/>
</dbReference>
<feature type="transmembrane region" description="Helical" evidence="1">
    <location>
        <begin position="12"/>
        <end position="33"/>
    </location>
</feature>
<dbReference type="InterPro" id="IPR000917">
    <property type="entry name" value="Sulfatase_N"/>
</dbReference>
<protein>
    <submittedName>
        <fullName evidence="3">Sulfatase</fullName>
    </submittedName>
</protein>
<feature type="transmembrane region" description="Helical" evidence="1">
    <location>
        <begin position="77"/>
        <end position="95"/>
    </location>
</feature>
<accession>A0A165L019</accession>
<proteinExistence type="predicted"/>
<keyword evidence="1" id="KW-1133">Transmembrane helix</keyword>
<name>A0A165L019_PELLU</name>
<feature type="domain" description="Sulfatase N-terminal" evidence="2">
    <location>
        <begin position="410"/>
        <end position="484"/>
    </location>
</feature>
<keyword evidence="1" id="KW-0472">Membrane</keyword>
<evidence type="ECO:0000256" key="1">
    <source>
        <dbReference type="SAM" id="Phobius"/>
    </source>
</evidence>
<evidence type="ECO:0000313" key="4">
    <source>
        <dbReference type="Proteomes" id="UP000076481"/>
    </source>
</evidence>
<organism evidence="3 4">
    <name type="scientific">Pelodictyon luteolum</name>
    <dbReference type="NCBI Taxonomy" id="1100"/>
    <lineage>
        <taxon>Bacteria</taxon>
        <taxon>Pseudomonadati</taxon>
        <taxon>Chlorobiota</taxon>
        <taxon>Chlorobiia</taxon>
        <taxon>Chlorobiales</taxon>
        <taxon>Chlorobiaceae</taxon>
        <taxon>Chlorobium/Pelodictyon group</taxon>
        <taxon>Pelodictyon</taxon>
    </lineage>
</organism>
<sequence>MHPHRLKRDIYRPALLIATFSIMQLALHLLALVDSLDLRLLMPHMVAWTHDLLLLSLTVICYRVAISRLPSSLQSRTELVILPIVAIVFLPLSLYPQMLREYLSFPVNIFSATPASMSALLTNYLGLSRIVPLLAASAALLMAMLMPPIPTIWYERLKRPLSVLWAVGIVTGLLTIPRSPHPVVNSLKEELSTAFSHERREVPALHPPTKRQDAAILANSSAKSMKGTLRIDHVYLIVLEGVSADQFEKTFSAKGSVFFNRIVKHARYFDRYYTTNLDSYTSLIAMLTSEQVPYRSYTDTSIYENVNSAPNLVRSFNAAGFHTQFISTYDDQPFIPVRKEWSSIMHRKDLPIGKTWVSVESSRMESATEDRAALSTIAALPRQHQRTFTLHELAYGHTTEWRAKTGIPQLAYYDTYLNELLDLLMGERTWKKSLLVIVSDHGDRAGAENTRNYRVPLLIVGPGVEAGRDHALRSHLDLQHIIASMLSTSKMPKPREDAILVGSTERWIYGLINADGNHIMIDDHTGKVVASRGGINPLTLHDRFQKIINDFSSRFDS</sequence>
<dbReference type="Pfam" id="PF00884">
    <property type="entry name" value="Sulfatase"/>
    <property type="match status" value="1"/>
</dbReference>
<evidence type="ECO:0000313" key="3">
    <source>
        <dbReference type="EMBL" id="KZK73405.1"/>
    </source>
</evidence>
<dbReference type="EMBL" id="LVWG01000037">
    <property type="protein sequence ID" value="KZK73405.1"/>
    <property type="molecule type" value="Genomic_DNA"/>
</dbReference>
<dbReference type="Proteomes" id="UP000076481">
    <property type="component" value="Unassembled WGS sequence"/>
</dbReference>
<keyword evidence="1" id="KW-0812">Transmembrane</keyword>
<evidence type="ECO:0000259" key="2">
    <source>
        <dbReference type="Pfam" id="PF00884"/>
    </source>
</evidence>
<dbReference type="AlphaFoldDB" id="A0A165L019"/>
<comment type="caution">
    <text evidence="3">The sequence shown here is derived from an EMBL/GenBank/DDBJ whole genome shotgun (WGS) entry which is preliminary data.</text>
</comment>
<feature type="transmembrane region" description="Helical" evidence="1">
    <location>
        <begin position="45"/>
        <end position="65"/>
    </location>
</feature>
<reference evidence="3 4" key="1">
    <citation type="submission" date="2016-03" db="EMBL/GenBank/DDBJ databases">
        <title>Speciation and ecological success in dimly lit waters: horizontal gene transfer in a green sulfur bacteria bloom unveiled by metagenomic assembly.</title>
        <authorList>
            <person name="Llorens-Mares T."/>
            <person name="Liu Z."/>
            <person name="Allen L.Z."/>
            <person name="Rusch D.B."/>
            <person name="Craig M.T."/>
            <person name="Dupont C.L."/>
            <person name="Bryant D.A."/>
            <person name="Casamayor E.O."/>
        </authorList>
    </citation>
    <scope>NUCLEOTIDE SEQUENCE [LARGE SCALE GENOMIC DNA]</scope>
    <source>
        <strain evidence="3">CIII</strain>
    </source>
</reference>
<dbReference type="InterPro" id="IPR017850">
    <property type="entry name" value="Alkaline_phosphatase_core_sf"/>
</dbReference>
<feature type="transmembrane region" description="Helical" evidence="1">
    <location>
        <begin position="130"/>
        <end position="149"/>
    </location>
</feature>